<comment type="caution">
    <text evidence="1">The sequence shown here is derived from an EMBL/GenBank/DDBJ whole genome shotgun (WGS) entry which is preliminary data.</text>
</comment>
<name>A0A7W2IJ99_9BURK</name>
<gene>
    <name evidence="1" type="ORF">H3H39_03435</name>
</gene>
<dbReference type="RefSeq" id="WP_182151853.1">
    <property type="nucleotide sequence ID" value="NZ_JACEZU010000001.1"/>
</dbReference>
<accession>A0A7W2IJ99</accession>
<organism evidence="1 2">
    <name type="scientific">Rugamonas apoptosis</name>
    <dbReference type="NCBI Taxonomy" id="2758570"/>
    <lineage>
        <taxon>Bacteria</taxon>
        <taxon>Pseudomonadati</taxon>
        <taxon>Pseudomonadota</taxon>
        <taxon>Betaproteobacteria</taxon>
        <taxon>Burkholderiales</taxon>
        <taxon>Oxalobacteraceae</taxon>
        <taxon>Telluria group</taxon>
        <taxon>Rugamonas</taxon>
    </lineage>
</organism>
<protein>
    <submittedName>
        <fullName evidence="1">Uncharacterized protein</fullName>
    </submittedName>
</protein>
<dbReference type="AlphaFoldDB" id="A0A7W2IJ99"/>
<evidence type="ECO:0000313" key="1">
    <source>
        <dbReference type="EMBL" id="MBA5686102.1"/>
    </source>
</evidence>
<evidence type="ECO:0000313" key="2">
    <source>
        <dbReference type="Proteomes" id="UP000573499"/>
    </source>
</evidence>
<sequence length="573" mass="64221">MENLILILHSDDIGPALQIAAPLDSYRVVTFDPTLLDRIRHAGLARAELIAWPDAPSFNDMDRAAHRQATAFEQRLDPLIARLAPGLSIAGWQHYNLYFLFMTLGWNQAIWPAMAAHFSHCKLHVLVCDTPLAYYFNSFLPSAMLLDYCRQHGVELAPFTYPPKEAPQRQVPALSEIRPAGERHLLLTHLPTCMYDIGYFNAELAASGKQVVNLKGRYFNMPVVAHETIETASQDALLGLLPPAWQAALPELQSLLTAEIDAMLQAYPLLPHFRRRQAEHVAQVYCDQLVTQALLERHFQHSKPERLLLADHDTDFHGPLLAFAQRHQLPVLYVPHSKTTSDIFFDYGNLLCLTHPIQGDVILRPDGRRAAQASLAFPEQLQFATAPRKPLARVGILLQAVSLNGIYATDLPAYIAGLRQMVAWCREHQLEFTLRCKPAYFLISMLEQELGLERDMLMSAVQIPMSDYAVSCDLCLMYDAPTSAELEFLNRGIPLLNPVVKDMSNVEAMVADPDIIPRASVAQTLRTATTLLRDPVALDHFRRRQFTAYLSAYRDAQPLRAFLDGPAGGGRPG</sequence>
<proteinExistence type="predicted"/>
<dbReference type="Proteomes" id="UP000573499">
    <property type="component" value="Unassembled WGS sequence"/>
</dbReference>
<reference evidence="1 2" key="1">
    <citation type="submission" date="2020-07" db="EMBL/GenBank/DDBJ databases">
        <title>Novel species isolated from subtropical streams in China.</title>
        <authorList>
            <person name="Lu H."/>
        </authorList>
    </citation>
    <scope>NUCLEOTIDE SEQUENCE [LARGE SCALE GENOMIC DNA]</scope>
    <source>
        <strain evidence="1 2">LX47W</strain>
    </source>
</reference>
<keyword evidence="2" id="KW-1185">Reference proteome</keyword>
<dbReference type="EMBL" id="JACEZU010000001">
    <property type="protein sequence ID" value="MBA5686102.1"/>
    <property type="molecule type" value="Genomic_DNA"/>
</dbReference>